<reference evidence="2" key="1">
    <citation type="journal article" date="2012" name="PLoS Genet.">
        <title>The genomes of the fungal plant pathogens Cladosporium fulvum and Dothistroma septosporum reveal adaptation to different hosts and lifestyles but also signatures of common ancestry.</title>
        <authorList>
            <person name="de Wit P.J.G.M."/>
            <person name="van der Burgt A."/>
            <person name="Oekmen B."/>
            <person name="Stergiopoulos I."/>
            <person name="Abd-Elsalam K.A."/>
            <person name="Aerts A.L."/>
            <person name="Bahkali A.H."/>
            <person name="Beenen H.G."/>
            <person name="Chettri P."/>
            <person name="Cox M.P."/>
            <person name="Datema E."/>
            <person name="de Vries R.P."/>
            <person name="Dhillon B."/>
            <person name="Ganley A.R."/>
            <person name="Griffiths S.A."/>
            <person name="Guo Y."/>
            <person name="Hamelin R.C."/>
            <person name="Henrissat B."/>
            <person name="Kabir M.S."/>
            <person name="Jashni M.K."/>
            <person name="Kema G."/>
            <person name="Klaubauf S."/>
            <person name="Lapidus A."/>
            <person name="Levasseur A."/>
            <person name="Lindquist E."/>
            <person name="Mehrabi R."/>
            <person name="Ohm R.A."/>
            <person name="Owen T.J."/>
            <person name="Salamov A."/>
            <person name="Schwelm A."/>
            <person name="Schijlen E."/>
            <person name="Sun H."/>
            <person name="van den Burg H.A."/>
            <person name="van Ham R.C.H.J."/>
            <person name="Zhang S."/>
            <person name="Goodwin S.B."/>
            <person name="Grigoriev I.V."/>
            <person name="Collemare J."/>
            <person name="Bradshaw R.E."/>
        </authorList>
    </citation>
    <scope>NUCLEOTIDE SEQUENCE [LARGE SCALE GENOMIC DNA]</scope>
    <source>
        <strain evidence="2">NZE10 / CBS 128990</strain>
    </source>
</reference>
<dbReference type="STRING" id="675120.M2WLS6"/>
<evidence type="ECO:0008006" key="3">
    <source>
        <dbReference type="Google" id="ProtNLM"/>
    </source>
</evidence>
<dbReference type="OrthoDB" id="194443at2759"/>
<dbReference type="Proteomes" id="UP000016933">
    <property type="component" value="Unassembled WGS sequence"/>
</dbReference>
<accession>M2WLS6</accession>
<evidence type="ECO:0000313" key="2">
    <source>
        <dbReference type="Proteomes" id="UP000016933"/>
    </source>
</evidence>
<reference evidence="1 2" key="2">
    <citation type="journal article" date="2012" name="PLoS Pathog.">
        <title>Diverse lifestyles and strategies of plant pathogenesis encoded in the genomes of eighteen Dothideomycetes fungi.</title>
        <authorList>
            <person name="Ohm R.A."/>
            <person name="Feau N."/>
            <person name="Henrissat B."/>
            <person name="Schoch C.L."/>
            <person name="Horwitz B.A."/>
            <person name="Barry K.W."/>
            <person name="Condon B.J."/>
            <person name="Copeland A.C."/>
            <person name="Dhillon B."/>
            <person name="Glaser F."/>
            <person name="Hesse C.N."/>
            <person name="Kosti I."/>
            <person name="LaButti K."/>
            <person name="Lindquist E.A."/>
            <person name="Lucas S."/>
            <person name="Salamov A.A."/>
            <person name="Bradshaw R.E."/>
            <person name="Ciuffetti L."/>
            <person name="Hamelin R.C."/>
            <person name="Kema G.H.J."/>
            <person name="Lawrence C."/>
            <person name="Scott J.A."/>
            <person name="Spatafora J.W."/>
            <person name="Turgeon B.G."/>
            <person name="de Wit P.J.G.M."/>
            <person name="Zhong S."/>
            <person name="Goodwin S.B."/>
            <person name="Grigoriev I.V."/>
        </authorList>
    </citation>
    <scope>NUCLEOTIDE SEQUENCE [LARGE SCALE GENOMIC DNA]</scope>
    <source>
        <strain evidence="2">NZE10 / CBS 128990</strain>
    </source>
</reference>
<gene>
    <name evidence="1" type="ORF">DOTSEDRAFT_80537</name>
</gene>
<dbReference type="EMBL" id="KB446540">
    <property type="protein sequence ID" value="EME42988.1"/>
    <property type="molecule type" value="Genomic_DNA"/>
</dbReference>
<sequence>MLCALTASSAYVLELCNTYLQHIFTGEVVVMTPEQTETDTPRAIRYQIMAELYVLRDLLDDTRFRNDVLDSILDLYGTVLNYPSPVATRIAYSKVPKASVLRKLVKDFYTYYLDVEWLESNRNIIDPNFVFDIACARGGGEITQSTHPAEMPPCAYHEHNEEVPECRWWDQAQASGEAERIVLRVQLIVAPPSDAEVSDVVPSKCRYTSVGSTVESKAEAYGTSPTTYTEGTWFSGYNESYRKVDVRDSLTIFVEDQLSYHEATFSYMAELHVHHVPFLPAEGSCRREELPEAD</sequence>
<proteinExistence type="predicted"/>
<organism evidence="1 2">
    <name type="scientific">Dothistroma septosporum (strain NZE10 / CBS 128990)</name>
    <name type="common">Red band needle blight fungus</name>
    <name type="synonym">Mycosphaerella pini</name>
    <dbReference type="NCBI Taxonomy" id="675120"/>
    <lineage>
        <taxon>Eukaryota</taxon>
        <taxon>Fungi</taxon>
        <taxon>Dikarya</taxon>
        <taxon>Ascomycota</taxon>
        <taxon>Pezizomycotina</taxon>
        <taxon>Dothideomycetes</taxon>
        <taxon>Dothideomycetidae</taxon>
        <taxon>Mycosphaerellales</taxon>
        <taxon>Mycosphaerellaceae</taxon>
        <taxon>Dothistroma</taxon>
    </lineage>
</organism>
<evidence type="ECO:0000313" key="1">
    <source>
        <dbReference type="EMBL" id="EME42988.1"/>
    </source>
</evidence>
<protein>
    <recommendedName>
        <fullName evidence="3">BTB domain-containing protein</fullName>
    </recommendedName>
</protein>
<keyword evidence="2" id="KW-1185">Reference proteome</keyword>
<dbReference type="AlphaFoldDB" id="M2WLS6"/>
<name>M2WLS6_DOTSN</name>
<dbReference type="HOGENOM" id="CLU_946730_0_0_1"/>